<evidence type="ECO:0000313" key="5">
    <source>
        <dbReference type="Proteomes" id="UP000190105"/>
    </source>
</evidence>
<evidence type="ECO:0000256" key="1">
    <source>
        <dbReference type="ARBA" id="ARBA00009787"/>
    </source>
</evidence>
<dbReference type="Pfam" id="PF04754">
    <property type="entry name" value="Transposase_31"/>
    <property type="match status" value="1"/>
</dbReference>
<dbReference type="InterPro" id="IPR051699">
    <property type="entry name" value="Rpn/YhgA-like_nuclease"/>
</dbReference>
<organism evidence="4 5">
    <name type="scientific">Caloramator quimbayensis</name>
    <dbReference type="NCBI Taxonomy" id="1147123"/>
    <lineage>
        <taxon>Bacteria</taxon>
        <taxon>Bacillati</taxon>
        <taxon>Bacillota</taxon>
        <taxon>Clostridia</taxon>
        <taxon>Eubacteriales</taxon>
        <taxon>Clostridiaceae</taxon>
        <taxon>Caloramator</taxon>
    </lineage>
</organism>
<feature type="domain" description="DUF4351" evidence="3">
    <location>
        <begin position="283"/>
        <end position="340"/>
    </location>
</feature>
<protein>
    <recommendedName>
        <fullName evidence="6">Transposase (putative) YhgA-like domain-containing protein</fullName>
    </recommendedName>
</protein>
<dbReference type="GO" id="GO:1990238">
    <property type="term" value="F:double-stranded DNA endonuclease activity"/>
    <property type="evidence" value="ECO:0007669"/>
    <property type="project" value="TreeGrafter"/>
</dbReference>
<name>A0A1T4Y2Z0_9CLOT</name>
<dbReference type="GO" id="GO:0006310">
    <property type="term" value="P:DNA recombination"/>
    <property type="evidence" value="ECO:0007669"/>
    <property type="project" value="TreeGrafter"/>
</dbReference>
<dbReference type="NCBIfam" id="TIGR01784">
    <property type="entry name" value="T_den_put_tspse"/>
    <property type="match status" value="1"/>
</dbReference>
<dbReference type="InterPro" id="IPR025587">
    <property type="entry name" value="DUF4351"/>
</dbReference>
<dbReference type="OrthoDB" id="1980949at2"/>
<dbReference type="PANTHER" id="PTHR34611">
    <property type="match status" value="1"/>
</dbReference>
<dbReference type="InterPro" id="IPR006842">
    <property type="entry name" value="Transposase_31"/>
</dbReference>
<evidence type="ECO:0000313" key="4">
    <source>
        <dbReference type="EMBL" id="SKA96162.1"/>
    </source>
</evidence>
<dbReference type="Proteomes" id="UP000190105">
    <property type="component" value="Unassembled WGS sequence"/>
</dbReference>
<comment type="similarity">
    <text evidence="1">Belongs to the Rpn/YhgA-like nuclease family.</text>
</comment>
<gene>
    <name evidence="4" type="ORF">SAMN05443428_12031</name>
</gene>
<dbReference type="EMBL" id="FUYH01000020">
    <property type="protein sequence ID" value="SKA96162.1"/>
    <property type="molecule type" value="Genomic_DNA"/>
</dbReference>
<keyword evidence="5" id="KW-1185">Reference proteome</keyword>
<reference evidence="5" key="1">
    <citation type="submission" date="2017-02" db="EMBL/GenBank/DDBJ databases">
        <authorList>
            <person name="Varghese N."/>
            <person name="Submissions S."/>
        </authorList>
    </citation>
    <scope>NUCLEOTIDE SEQUENCE [LARGE SCALE GENOMIC DNA]</scope>
    <source>
        <strain evidence="5">USBA 833</strain>
    </source>
</reference>
<evidence type="ECO:0000259" key="2">
    <source>
        <dbReference type="Pfam" id="PF04754"/>
    </source>
</evidence>
<dbReference type="InterPro" id="IPR010106">
    <property type="entry name" value="RpnA"/>
</dbReference>
<dbReference type="STRING" id="1147123.SAMN05443428_12031"/>
<dbReference type="AlphaFoldDB" id="A0A1T4Y2Z0"/>
<evidence type="ECO:0008006" key="6">
    <source>
        <dbReference type="Google" id="ProtNLM"/>
    </source>
</evidence>
<dbReference type="RefSeq" id="WP_078697273.1">
    <property type="nucleotide sequence ID" value="NZ_FUYH01000020.1"/>
</dbReference>
<dbReference type="Pfam" id="PF14261">
    <property type="entry name" value="DUF4351"/>
    <property type="match status" value="1"/>
</dbReference>
<dbReference type="PANTHER" id="PTHR34611:SF2">
    <property type="entry name" value="INACTIVE RECOMBINATION-PROMOTING NUCLEASE-LIKE PROTEIN RPNE-RELATED"/>
    <property type="match status" value="1"/>
</dbReference>
<feature type="domain" description="Transposase (putative) YhgA-like" evidence="2">
    <location>
        <begin position="5"/>
        <end position="209"/>
    </location>
</feature>
<evidence type="ECO:0000259" key="3">
    <source>
        <dbReference type="Pfam" id="PF14261"/>
    </source>
</evidence>
<sequence>MKLQNPHDKFFKETFSNIEVAKDFIRNYIPANIIKIIDLDTLELQKDSFINEQLQEVFSDMLFKVNINNNDGYIYFLFEHKSYISKQTALQLIKYMVEIWEMSIKSEGIGKLPVIIPLVIYHGKEKWRAKKSLGDIIEGYNELEEDIKRYIPNFEYLLYDISRYKDEDIKGHVQLRIMLSIFRDIFIKDVREMQDTILKAANYLSELEDKQTGIQYFETYMRYIFSSYNEMTRSDFENIAKKIEKTFIEGSEHIMTLADIFRKEGLEEGLEKGLEEGLEKGRKEGKKEVLTKSVIKLLTKKFGILPNEIKNKIENVDIAILEIIVEDILEIQSIDEIMKYFK</sequence>
<accession>A0A1T4Y2Z0</accession>
<proteinExistence type="inferred from homology"/>